<accession>A0ABT0A762</accession>
<proteinExistence type="predicted"/>
<organism evidence="3 4">
    <name type="scientific">Cognatiluteimonas sedimenti</name>
    <dbReference type="NCBI Taxonomy" id="2927791"/>
    <lineage>
        <taxon>Bacteria</taxon>
        <taxon>Pseudomonadati</taxon>
        <taxon>Pseudomonadota</taxon>
        <taxon>Gammaproteobacteria</taxon>
        <taxon>Lysobacterales</taxon>
        <taxon>Lysobacteraceae</taxon>
        <taxon>Cognatiluteimonas</taxon>
    </lineage>
</organism>
<evidence type="ECO:0000259" key="2">
    <source>
        <dbReference type="PROSITE" id="PS51724"/>
    </source>
</evidence>
<dbReference type="Proteomes" id="UP001165423">
    <property type="component" value="Unassembled WGS sequence"/>
</dbReference>
<reference evidence="3 4" key="1">
    <citation type="submission" date="2022-03" db="EMBL/GenBank/DDBJ databases">
        <title>Luteimonas soily sp. nov., a novel bacterium isolated from the soil.</title>
        <authorList>
            <person name="Zhang X."/>
        </authorList>
    </citation>
    <scope>NUCLEOTIDE SEQUENCE [LARGE SCALE GENOMIC DNA]</scope>
    <source>
        <strain evidence="3 4">50</strain>
    </source>
</reference>
<dbReference type="InterPro" id="IPR036680">
    <property type="entry name" value="SPOR-like_sf"/>
</dbReference>
<evidence type="ECO:0000256" key="1">
    <source>
        <dbReference type="SAM" id="MobiDB-lite"/>
    </source>
</evidence>
<name>A0ABT0A762_9GAMM</name>
<feature type="region of interest" description="Disordered" evidence="1">
    <location>
        <begin position="1"/>
        <end position="60"/>
    </location>
</feature>
<comment type="caution">
    <text evidence="3">The sequence shown here is derived from an EMBL/GenBank/DDBJ whole genome shotgun (WGS) entry which is preliminary data.</text>
</comment>
<feature type="domain" description="SPOR" evidence="2">
    <location>
        <begin position="62"/>
        <end position="141"/>
    </location>
</feature>
<evidence type="ECO:0000313" key="3">
    <source>
        <dbReference type="EMBL" id="MCJ0826816.1"/>
    </source>
</evidence>
<keyword evidence="4" id="KW-1185">Reference proteome</keyword>
<dbReference type="SUPFAM" id="SSF110997">
    <property type="entry name" value="Sporulation related repeat"/>
    <property type="match status" value="1"/>
</dbReference>
<dbReference type="EMBL" id="JALGCL010000005">
    <property type="protein sequence ID" value="MCJ0826816.1"/>
    <property type="molecule type" value="Genomic_DNA"/>
</dbReference>
<feature type="compositionally biased region" description="Low complexity" evidence="1">
    <location>
        <begin position="18"/>
        <end position="44"/>
    </location>
</feature>
<evidence type="ECO:0000313" key="4">
    <source>
        <dbReference type="Proteomes" id="UP001165423"/>
    </source>
</evidence>
<protein>
    <submittedName>
        <fullName evidence="3">SPOR domain-containing protein</fullName>
    </submittedName>
</protein>
<dbReference type="PROSITE" id="PS51724">
    <property type="entry name" value="SPOR"/>
    <property type="match status" value="1"/>
</dbReference>
<gene>
    <name evidence="3" type="ORF">MQC88_12775</name>
</gene>
<sequence>MRSRRARVATGKPGTPDPRAATGRVAASAVAANRASAPATSAPSVPSPVPATPTPAANGTTARAVGGLVLQVASFAAHDNAERALAMVNGAGIAGARLLDADANGRRVWRLRVGPVDPSSADDLVARIQGLGFGQPQRVRE</sequence>
<dbReference type="Pfam" id="PF05036">
    <property type="entry name" value="SPOR"/>
    <property type="match status" value="1"/>
</dbReference>
<dbReference type="InterPro" id="IPR007730">
    <property type="entry name" value="SPOR-like_dom"/>
</dbReference>
<dbReference type="Gene3D" id="3.30.70.1070">
    <property type="entry name" value="Sporulation related repeat"/>
    <property type="match status" value="1"/>
</dbReference>